<evidence type="ECO:0000313" key="2">
    <source>
        <dbReference type="EMBL" id="QSW99407.1"/>
    </source>
</evidence>
<dbReference type="GeneID" id="63185672"/>
<dbReference type="KEGG" id="hakz:J0X25_00165"/>
<dbReference type="RefSeq" id="WP_207289014.1">
    <property type="nucleotide sequence ID" value="NZ_CP071462.1"/>
</dbReference>
<proteinExistence type="predicted"/>
<dbReference type="EMBL" id="CP071462">
    <property type="protein sequence ID" value="QSW99407.1"/>
    <property type="molecule type" value="Genomic_DNA"/>
</dbReference>
<organism evidence="2 3">
    <name type="scientific">Haloterrigena alkaliphila</name>
    <dbReference type="NCBI Taxonomy" id="2816475"/>
    <lineage>
        <taxon>Archaea</taxon>
        <taxon>Methanobacteriati</taxon>
        <taxon>Methanobacteriota</taxon>
        <taxon>Stenosarchaea group</taxon>
        <taxon>Halobacteria</taxon>
        <taxon>Halobacteriales</taxon>
        <taxon>Natrialbaceae</taxon>
        <taxon>Haloterrigena</taxon>
    </lineage>
</organism>
<feature type="region of interest" description="Disordered" evidence="1">
    <location>
        <begin position="1"/>
        <end position="25"/>
    </location>
</feature>
<feature type="compositionally biased region" description="Basic and acidic residues" evidence="1">
    <location>
        <begin position="13"/>
        <end position="25"/>
    </location>
</feature>
<accession>A0A8A2VFG3</accession>
<evidence type="ECO:0000256" key="1">
    <source>
        <dbReference type="SAM" id="MobiDB-lite"/>
    </source>
</evidence>
<dbReference type="AlphaFoldDB" id="A0A8A2VFG3"/>
<protein>
    <submittedName>
        <fullName evidence="2">Uncharacterized protein</fullName>
    </submittedName>
</protein>
<reference evidence="2 3" key="1">
    <citation type="submission" date="2021-03" db="EMBL/GenBank/DDBJ databases">
        <title>Haloterrigena longa sp. nov. and Haloterrigena limicola sp. nov., extremely halophilic archaea isolated from a salt lake.</title>
        <authorList>
            <person name="Henglin C."/>
        </authorList>
    </citation>
    <scope>NUCLEOTIDE SEQUENCE [LARGE SCALE GENOMIC DNA]</scope>
    <source>
        <strain evidence="2 3">KZCA68</strain>
    </source>
</reference>
<sequence length="81" mass="9413">MNEEQKLTSASDRPIEHGRTYDHAHHGPVEVTGIWQKTRWVETVRDGDEQETVVIRFLPPDGDDWSDERSASLNEFLEHID</sequence>
<name>A0A8A2VFG3_9EURY</name>
<dbReference type="Proteomes" id="UP000663203">
    <property type="component" value="Chromosome"/>
</dbReference>
<gene>
    <name evidence="2" type="ORF">J0X25_00165</name>
</gene>
<keyword evidence="3" id="KW-1185">Reference proteome</keyword>
<evidence type="ECO:0000313" key="3">
    <source>
        <dbReference type="Proteomes" id="UP000663203"/>
    </source>
</evidence>